<dbReference type="InterPro" id="IPR000719">
    <property type="entry name" value="Prot_kinase_dom"/>
</dbReference>
<keyword evidence="2" id="KW-0677">Repeat</keyword>
<dbReference type="SUPFAM" id="SSF50998">
    <property type="entry name" value="Quinoprotein alcohol dehydrogenase-like"/>
    <property type="match status" value="2"/>
</dbReference>
<evidence type="ECO:0000313" key="6">
    <source>
        <dbReference type="Proteomes" id="UP000533598"/>
    </source>
</evidence>
<dbReference type="AlphaFoldDB" id="A0A7W7FX36"/>
<dbReference type="Proteomes" id="UP000533598">
    <property type="component" value="Unassembled WGS sequence"/>
</dbReference>
<evidence type="ECO:0000256" key="1">
    <source>
        <dbReference type="ARBA" id="ARBA00022574"/>
    </source>
</evidence>
<evidence type="ECO:0000256" key="3">
    <source>
        <dbReference type="PROSITE-ProRule" id="PRU00221"/>
    </source>
</evidence>
<dbReference type="Gene3D" id="1.25.40.10">
    <property type="entry name" value="Tetratricopeptide repeat domain"/>
    <property type="match status" value="1"/>
</dbReference>
<dbReference type="GO" id="GO:0005524">
    <property type="term" value="F:ATP binding"/>
    <property type="evidence" value="ECO:0007669"/>
    <property type="project" value="InterPro"/>
</dbReference>
<dbReference type="InterPro" id="IPR015943">
    <property type="entry name" value="WD40/YVTN_repeat-like_dom_sf"/>
</dbReference>
<evidence type="ECO:0000259" key="4">
    <source>
        <dbReference type="PROSITE" id="PS50011"/>
    </source>
</evidence>
<dbReference type="InterPro" id="IPR001680">
    <property type="entry name" value="WD40_rpt"/>
</dbReference>
<gene>
    <name evidence="5" type="ORF">HNR67_006331</name>
</gene>
<comment type="caution">
    <text evidence="5">The sequence shown here is derived from an EMBL/GenBank/DDBJ whole genome shotgun (WGS) entry which is preliminary data.</text>
</comment>
<keyword evidence="1 3" id="KW-0853">WD repeat</keyword>
<dbReference type="InterPro" id="IPR011009">
    <property type="entry name" value="Kinase-like_dom_sf"/>
</dbReference>
<dbReference type="InterPro" id="IPR020472">
    <property type="entry name" value="WD40_PAC1"/>
</dbReference>
<reference evidence="5 6" key="1">
    <citation type="submission" date="2020-08" db="EMBL/GenBank/DDBJ databases">
        <title>Sequencing the genomes of 1000 actinobacteria strains.</title>
        <authorList>
            <person name="Klenk H.-P."/>
        </authorList>
    </citation>
    <scope>NUCLEOTIDE SEQUENCE [LARGE SCALE GENOMIC DNA]</scope>
    <source>
        <strain evidence="5 6">DSM 44230</strain>
    </source>
</reference>
<evidence type="ECO:0000256" key="2">
    <source>
        <dbReference type="ARBA" id="ARBA00022737"/>
    </source>
</evidence>
<dbReference type="Gene3D" id="2.130.10.10">
    <property type="entry name" value="YVTN repeat-like/Quinoprotein amine dehydrogenase"/>
    <property type="match status" value="4"/>
</dbReference>
<feature type="repeat" description="WD" evidence="3">
    <location>
        <begin position="1050"/>
        <end position="1089"/>
    </location>
</feature>
<protein>
    <submittedName>
        <fullName evidence="5">WD40 repeat protein</fullName>
    </submittedName>
</protein>
<accession>A0A7W7FX36</accession>
<feature type="repeat" description="WD" evidence="3">
    <location>
        <begin position="883"/>
        <end position="914"/>
    </location>
</feature>
<dbReference type="EMBL" id="JACHMH010000001">
    <property type="protein sequence ID" value="MBB4680213.1"/>
    <property type="molecule type" value="Genomic_DNA"/>
</dbReference>
<feature type="repeat" description="WD" evidence="3">
    <location>
        <begin position="841"/>
        <end position="882"/>
    </location>
</feature>
<dbReference type="PROSITE" id="PS50082">
    <property type="entry name" value="WD_REPEATS_2"/>
    <property type="match status" value="7"/>
</dbReference>
<dbReference type="PANTHER" id="PTHR19848:SF8">
    <property type="entry name" value="F-BOX AND WD REPEAT DOMAIN CONTAINING 7"/>
    <property type="match status" value="1"/>
</dbReference>
<dbReference type="SUPFAM" id="SSF56112">
    <property type="entry name" value="Protein kinase-like (PK-like)"/>
    <property type="match status" value="1"/>
</dbReference>
<feature type="repeat" description="WD" evidence="3">
    <location>
        <begin position="1008"/>
        <end position="1049"/>
    </location>
</feature>
<dbReference type="SUPFAM" id="SSF48452">
    <property type="entry name" value="TPR-like"/>
    <property type="match status" value="1"/>
</dbReference>
<dbReference type="Pfam" id="PF00069">
    <property type="entry name" value="Pkinase"/>
    <property type="match status" value="1"/>
</dbReference>
<dbReference type="InterPro" id="IPR008271">
    <property type="entry name" value="Ser/Thr_kinase_AS"/>
</dbReference>
<dbReference type="RefSeq" id="WP_185005869.1">
    <property type="nucleotide sequence ID" value="NZ_BAAAUI010000009.1"/>
</dbReference>
<feature type="repeat" description="WD" evidence="3">
    <location>
        <begin position="1090"/>
        <end position="1124"/>
    </location>
</feature>
<dbReference type="GO" id="GO:0004672">
    <property type="term" value="F:protein kinase activity"/>
    <property type="evidence" value="ECO:0007669"/>
    <property type="project" value="InterPro"/>
</dbReference>
<proteinExistence type="predicted"/>
<dbReference type="PROSITE" id="PS00678">
    <property type="entry name" value="WD_REPEATS_1"/>
    <property type="match status" value="2"/>
</dbReference>
<dbReference type="SMART" id="SM00320">
    <property type="entry name" value="WD40"/>
    <property type="match status" value="13"/>
</dbReference>
<dbReference type="InterPro" id="IPR011047">
    <property type="entry name" value="Quinoprotein_ADH-like_sf"/>
</dbReference>
<organism evidence="5 6">
    <name type="scientific">Crossiella cryophila</name>
    <dbReference type="NCBI Taxonomy" id="43355"/>
    <lineage>
        <taxon>Bacteria</taxon>
        <taxon>Bacillati</taxon>
        <taxon>Actinomycetota</taxon>
        <taxon>Actinomycetes</taxon>
        <taxon>Pseudonocardiales</taxon>
        <taxon>Pseudonocardiaceae</taxon>
        <taxon>Crossiella</taxon>
    </lineage>
</organism>
<dbReference type="PROSITE" id="PS50011">
    <property type="entry name" value="PROTEIN_KINASE_DOM"/>
    <property type="match status" value="1"/>
</dbReference>
<dbReference type="CDD" id="cd14014">
    <property type="entry name" value="STKc_PknB_like"/>
    <property type="match status" value="1"/>
</dbReference>
<dbReference type="PROSITE" id="PS50294">
    <property type="entry name" value="WD_REPEATS_REGION"/>
    <property type="match status" value="7"/>
</dbReference>
<dbReference type="PROSITE" id="PS00108">
    <property type="entry name" value="PROTEIN_KINASE_ST"/>
    <property type="match status" value="1"/>
</dbReference>
<feature type="repeat" description="WD" evidence="3">
    <location>
        <begin position="518"/>
        <end position="550"/>
    </location>
</feature>
<feature type="domain" description="Protein kinase" evidence="4">
    <location>
        <begin position="16"/>
        <end position="285"/>
    </location>
</feature>
<evidence type="ECO:0000313" key="5">
    <source>
        <dbReference type="EMBL" id="MBB4680213.1"/>
    </source>
</evidence>
<keyword evidence="6" id="KW-1185">Reference proteome</keyword>
<sequence length="1134" mass="119278">MGDERWRPGQVVLDLYEVLSVIRTGGMGLVYRVRHLGWQIDLAVKAPRRELLAAASGVRGFEAEAESWVGLGAHPNTVGCVYVRRLGGVPRVFAEWVDGGDLATAVRNRVIYRDGLGRLLDVAIQAAWGLAHAHESGLVHQDVKPANVLLGLDGTVKVTDFGLAKARAAAGEGAATGGSGLVSCGGLTPAYCSPEQARAAAGAELRLTGATDVWSWAVTVLELFTGRPPTRFGQAAGEAFEAYLAGGAGDLPVMPTGLVRLLRRCFRVEPGGRPDRMAEIAAELVGVYGDEVGVYPRVTPSAATLLADGLSNQALSMVDLGRGERAEGLWEQALRADPRHPHAVYNRGLYRWRAGRVTDDGVLAEVAASDRAGREYLLGLVHLERGDAGRARELLGEAVRREPGAAEVVAALGRAGELAAPGEPLILGGQDDDVSAVALSADGLVLASGGREWNQVSVADGGSVRVWDARTGAVRHRLAGLARGVASIGLSADGAVLAAGGVDGSVLVWDLRGQSWRWVAHSGRVSGIAVSPDGLRVVTTGMDGAVLLWSAAGELLHVLEQASPGEHHGVAVVISLDGLVVRWHQRTRRIRLWELDSGLLTRSFGVGGGQVSFSVDGRIALVAGAGEVSVWRTGNGERVRTLVRGDGWAGTAAVSADGARAVVTDSVGLRVFDLVAGRCVRTWGDAGWTSALALSADGRVAYSGGNGRLVRRWELPPGGPLAPWSYPRPLPAVALTDGADAVASAVALADRLVAEQRWAAAAVELRAALDVPGYQRNPELLTRWARLGRQGRASGLLGARQVREFAGERSVLRADGGLVVFVDSLAVEVWEPAGGERVHRLAGHGETVTGLALDPAGRLAVTGSGDGKVRVWDLVTGERIREFSGHRGGVRAVAVDADGRVVSAGQDRTLRVWEPGRWRRGRVLGRPSQQILRVSFGPDGRRVFAQDDAGMLWVWDPAARRLVKVVGGAIGRSSAFAVSGDGRIGLVSGPTRTAFVWEPPTGEYLGMLAAHNARVSALAISADGLTGYSGAEDGSLWVWEVGAQRGIRSLEGHTGAITALAAHGRFLFSASADHSVRVWDPATGRCLWVLAGHPEPVASVQVSADGRTVIVSGGRKTLRVWELDWDYDFAAAGG</sequence>
<dbReference type="PANTHER" id="PTHR19848">
    <property type="entry name" value="WD40 REPEAT PROTEIN"/>
    <property type="match status" value="1"/>
</dbReference>
<dbReference type="InterPro" id="IPR011990">
    <property type="entry name" value="TPR-like_helical_dom_sf"/>
</dbReference>
<name>A0A7W7FX36_9PSEU</name>
<dbReference type="InterPro" id="IPR019775">
    <property type="entry name" value="WD40_repeat_CS"/>
</dbReference>
<dbReference type="CDD" id="cd00200">
    <property type="entry name" value="WD40"/>
    <property type="match status" value="1"/>
</dbReference>
<dbReference type="SMART" id="SM00220">
    <property type="entry name" value="S_TKc"/>
    <property type="match status" value="1"/>
</dbReference>
<feature type="repeat" description="WD" evidence="3">
    <location>
        <begin position="478"/>
        <end position="512"/>
    </location>
</feature>
<dbReference type="PRINTS" id="PR00320">
    <property type="entry name" value="GPROTEINBRPT"/>
</dbReference>
<dbReference type="Pfam" id="PF00400">
    <property type="entry name" value="WD40"/>
    <property type="match status" value="8"/>
</dbReference>
<dbReference type="Gene3D" id="1.10.510.10">
    <property type="entry name" value="Transferase(Phosphotransferase) domain 1"/>
    <property type="match status" value="1"/>
</dbReference>